<feature type="binding site" description="in other chain" evidence="4">
    <location>
        <position position="21"/>
    </location>
    <ligand>
        <name>phosphate</name>
        <dbReference type="ChEBI" id="CHEBI:43474"/>
        <note>ligand shared between dimeric partners</note>
    </ligand>
</feature>
<organism evidence="6 7">
    <name type="scientific">Pseudoalteromonas denitrificans DSM 6059</name>
    <dbReference type="NCBI Taxonomy" id="1123010"/>
    <lineage>
        <taxon>Bacteria</taxon>
        <taxon>Pseudomonadati</taxon>
        <taxon>Pseudomonadota</taxon>
        <taxon>Gammaproteobacteria</taxon>
        <taxon>Alteromonadales</taxon>
        <taxon>Pseudoalteromonadaceae</taxon>
        <taxon>Pseudoalteromonas</taxon>
    </lineage>
</organism>
<dbReference type="SUPFAM" id="SSF53167">
    <property type="entry name" value="Purine and uridine phosphorylases"/>
    <property type="match status" value="1"/>
</dbReference>
<dbReference type="EC" id="2.4.2.1" evidence="4"/>
<comment type="subunit">
    <text evidence="4">Homohexamer; trimer of homodimers.</text>
</comment>
<evidence type="ECO:0000313" key="7">
    <source>
        <dbReference type="Proteomes" id="UP000198862"/>
    </source>
</evidence>
<dbReference type="PROSITE" id="PS01232">
    <property type="entry name" value="PNP_UDP_1"/>
    <property type="match status" value="1"/>
</dbReference>
<gene>
    <name evidence="4" type="primary">deoD</name>
    <name evidence="6" type="ORF">SAMN02745724_02663</name>
</gene>
<dbReference type="InterPro" id="IPR004402">
    <property type="entry name" value="DeoD-type"/>
</dbReference>
<evidence type="ECO:0000256" key="4">
    <source>
        <dbReference type="HAMAP-Rule" id="MF_01627"/>
    </source>
</evidence>
<dbReference type="AlphaFoldDB" id="A0A1I1MCL4"/>
<protein>
    <recommendedName>
        <fullName evidence="4">Purine nucleoside phosphorylase DeoD-type</fullName>
        <shortName evidence="4">PNP</shortName>
        <ecNumber evidence="4">2.4.2.1</ecNumber>
    </recommendedName>
</protein>
<dbReference type="HAMAP" id="MF_01627">
    <property type="entry name" value="Pur_nucleosid_phosp"/>
    <property type="match status" value="1"/>
</dbReference>
<accession>A0A1I1MCL4</accession>
<comment type="function">
    <text evidence="4">Catalyzes the reversible phosphorolytic breakdown of the N-glycosidic bond in the beta-(deoxy)ribonucleoside molecules, with the formation of the corresponding free purine bases and pentose-1-phosphate.</text>
</comment>
<feature type="binding site" evidence="4">
    <location>
        <position position="44"/>
    </location>
    <ligand>
        <name>phosphate</name>
        <dbReference type="ChEBI" id="CHEBI:43474"/>
        <note>ligand shared between dimeric partners</note>
    </ligand>
</feature>
<feature type="binding site" description="in other chain" evidence="4">
    <location>
        <begin position="209"/>
        <end position="210"/>
    </location>
    <ligand>
        <name>a purine D-ribonucleoside</name>
        <dbReference type="ChEBI" id="CHEBI:142355"/>
        <note>ligand shared between dimeric partners</note>
    </ligand>
</feature>
<dbReference type="NCBIfam" id="TIGR00107">
    <property type="entry name" value="deoD"/>
    <property type="match status" value="1"/>
</dbReference>
<evidence type="ECO:0000313" key="6">
    <source>
        <dbReference type="EMBL" id="SFC83141.1"/>
    </source>
</evidence>
<dbReference type="GO" id="GO:0004731">
    <property type="term" value="F:purine-nucleoside phosphorylase activity"/>
    <property type="evidence" value="ECO:0007669"/>
    <property type="project" value="UniProtKB-UniRule"/>
</dbReference>
<dbReference type="STRING" id="1123010.SAMN02745724_02663"/>
<dbReference type="EMBL" id="FOLO01000019">
    <property type="protein sequence ID" value="SFC83141.1"/>
    <property type="molecule type" value="Genomic_DNA"/>
</dbReference>
<feature type="binding site" description="in other chain" evidence="4">
    <location>
        <begin position="93"/>
        <end position="96"/>
    </location>
    <ligand>
        <name>phosphate</name>
        <dbReference type="ChEBI" id="CHEBI:43474"/>
        <note>ligand shared between dimeric partners</note>
    </ligand>
</feature>
<reference evidence="6 7" key="1">
    <citation type="submission" date="2016-10" db="EMBL/GenBank/DDBJ databases">
        <authorList>
            <person name="de Groot N.N."/>
        </authorList>
    </citation>
    <scope>NUCLEOTIDE SEQUENCE [LARGE SCALE GENOMIC DNA]</scope>
    <source>
        <strain evidence="6 7">DSM 6059</strain>
    </source>
</reference>
<evidence type="ECO:0000256" key="2">
    <source>
        <dbReference type="ARBA" id="ARBA00022676"/>
    </source>
</evidence>
<dbReference type="PANTHER" id="PTHR43691">
    <property type="entry name" value="URIDINE PHOSPHORYLASE"/>
    <property type="match status" value="1"/>
</dbReference>
<keyword evidence="3 4" id="KW-0808">Transferase</keyword>
<feature type="binding site" evidence="4">
    <location>
        <position position="5"/>
    </location>
    <ligand>
        <name>a purine D-ribonucleoside</name>
        <dbReference type="ChEBI" id="CHEBI:142355"/>
        <note>ligand shared between dimeric partners</note>
    </ligand>
</feature>
<dbReference type="GO" id="GO:0006152">
    <property type="term" value="P:purine nucleoside catabolic process"/>
    <property type="evidence" value="ECO:0007669"/>
    <property type="project" value="TreeGrafter"/>
</dbReference>
<dbReference type="InterPro" id="IPR035994">
    <property type="entry name" value="Nucleoside_phosphorylase_sf"/>
</dbReference>
<name>A0A1I1MCL4_9GAMM</name>
<dbReference type="NCBIfam" id="NF004489">
    <property type="entry name" value="PRK05819.1"/>
    <property type="match status" value="1"/>
</dbReference>
<keyword evidence="7" id="KW-1185">Reference proteome</keyword>
<feature type="binding site" description="in other chain" evidence="4">
    <location>
        <position position="25"/>
    </location>
    <ligand>
        <name>phosphate</name>
        <dbReference type="ChEBI" id="CHEBI:43474"/>
        <note>ligand shared between dimeric partners</note>
    </ligand>
</feature>
<dbReference type="InterPro" id="IPR000845">
    <property type="entry name" value="Nucleoside_phosphorylase_d"/>
</dbReference>
<sequence>MATPHINAASGEFAQTVLFPGDPLRAKYIAEKFLIDVKQVTNVRNMLGFTGYYLGKKDQKIRVSVMGSGMGIPSCSIYAKELITEYGVKNIIRVGSCGAVSSDIKVRDVIIAMGACTDSKVNRTRFKDHDFAAVANFDLLMNAVNAAKENNTDVKVGNIFSADLFYTPDPDMFDVMEKMDILGVEMEAAGLYGIATEYGANALCVLTVSDHIRTGEKTSSQERETSFNEMITLTLDSLLS</sequence>
<keyword evidence="2 4" id="KW-0328">Glycosyltransferase</keyword>
<dbReference type="RefSeq" id="WP_091984625.1">
    <property type="nucleotide sequence ID" value="NZ_FOLO01000019.1"/>
</dbReference>
<dbReference type="PANTHER" id="PTHR43691:SF2">
    <property type="entry name" value="PURINE NUCLEOSIDE PHOSPHORYLASE DEOD-TYPE"/>
    <property type="match status" value="1"/>
</dbReference>
<dbReference type="Pfam" id="PF01048">
    <property type="entry name" value="PNP_UDP_1"/>
    <property type="match status" value="1"/>
</dbReference>
<proteinExistence type="inferred from homology"/>
<dbReference type="InterPro" id="IPR018016">
    <property type="entry name" value="Nucleoside_phosphorylase_CS"/>
</dbReference>
<dbReference type="OrthoDB" id="9782889at2"/>
<comment type="similarity">
    <text evidence="1 4">Belongs to the PNP/UDP phosphorylase family.</text>
</comment>
<feature type="active site" description="Proton donor" evidence="4">
    <location>
        <position position="210"/>
    </location>
</feature>
<evidence type="ECO:0000259" key="5">
    <source>
        <dbReference type="Pfam" id="PF01048"/>
    </source>
</evidence>
<feature type="site" description="Important for catalytic activity" evidence="4">
    <location>
        <position position="223"/>
    </location>
</feature>
<dbReference type="NCBIfam" id="NF009914">
    <property type="entry name" value="PRK13374.1"/>
    <property type="match status" value="1"/>
</dbReference>
<dbReference type="GO" id="GO:0005829">
    <property type="term" value="C:cytosol"/>
    <property type="evidence" value="ECO:0007669"/>
    <property type="project" value="TreeGrafter"/>
</dbReference>
<comment type="catalytic activity">
    <reaction evidence="4">
        <text>a purine D-ribonucleoside + phosphate = a purine nucleobase + alpha-D-ribose 1-phosphate</text>
        <dbReference type="Rhea" id="RHEA:19805"/>
        <dbReference type="ChEBI" id="CHEBI:26386"/>
        <dbReference type="ChEBI" id="CHEBI:43474"/>
        <dbReference type="ChEBI" id="CHEBI:57720"/>
        <dbReference type="ChEBI" id="CHEBI:142355"/>
        <dbReference type="EC" id="2.4.2.1"/>
    </reaction>
</comment>
<comment type="catalytic activity">
    <reaction evidence="4">
        <text>a purine 2'-deoxy-D-ribonucleoside + phosphate = a purine nucleobase + 2-deoxy-alpha-D-ribose 1-phosphate</text>
        <dbReference type="Rhea" id="RHEA:36431"/>
        <dbReference type="ChEBI" id="CHEBI:26386"/>
        <dbReference type="ChEBI" id="CHEBI:43474"/>
        <dbReference type="ChEBI" id="CHEBI:57259"/>
        <dbReference type="ChEBI" id="CHEBI:142361"/>
        <dbReference type="EC" id="2.4.2.1"/>
    </reaction>
</comment>
<dbReference type="Gene3D" id="3.40.50.1580">
    <property type="entry name" value="Nucleoside phosphorylase domain"/>
    <property type="match status" value="1"/>
</dbReference>
<evidence type="ECO:0000256" key="1">
    <source>
        <dbReference type="ARBA" id="ARBA00010456"/>
    </source>
</evidence>
<evidence type="ECO:0000256" key="3">
    <source>
        <dbReference type="ARBA" id="ARBA00022679"/>
    </source>
</evidence>
<dbReference type="CDD" id="cd09006">
    <property type="entry name" value="PNP_EcPNPI-like"/>
    <property type="match status" value="1"/>
</dbReference>
<feature type="domain" description="Nucleoside phosphorylase" evidence="5">
    <location>
        <begin position="17"/>
        <end position="226"/>
    </location>
</feature>
<dbReference type="Proteomes" id="UP000198862">
    <property type="component" value="Unassembled WGS sequence"/>
</dbReference>
<feature type="binding site" description="in other chain" evidence="4">
    <location>
        <begin position="185"/>
        <end position="187"/>
    </location>
    <ligand>
        <name>a purine D-ribonucleoside</name>
        <dbReference type="ChEBI" id="CHEBI:142355"/>
        <note>ligand shared between dimeric partners</note>
    </ligand>
</feature>